<reference evidence="2" key="1">
    <citation type="journal article" date="2020" name="mSystems">
        <title>Genome- and Community-Level Interaction Insights into Carbon Utilization and Element Cycling Functions of Hydrothermarchaeota in Hydrothermal Sediment.</title>
        <authorList>
            <person name="Zhou Z."/>
            <person name="Liu Y."/>
            <person name="Xu W."/>
            <person name="Pan J."/>
            <person name="Luo Z.H."/>
            <person name="Li M."/>
        </authorList>
    </citation>
    <scope>NUCLEOTIDE SEQUENCE [LARGE SCALE GENOMIC DNA]</scope>
    <source>
        <strain evidence="2">SpSt-86</strain>
    </source>
</reference>
<evidence type="ECO:0000313" key="2">
    <source>
        <dbReference type="EMBL" id="HGZ79052.1"/>
    </source>
</evidence>
<sequence>MKYKGITPKFWDFYEKAKKDLETLDQILLPLVHRIFPKDEANFPKENGLMDCLSVKEEDVPRAILQLIDLALMLEEKGYKMFAIDQKSIHFDAELKAYIYLYYPFYMKQDDYDLSSLELPIYINSKPPSYEMNNSHLFAELFALMKFKERYLQQGSQKNKRYFVLFSLRDEGKFELADWFRNAHRNKYKAKECKEQLELALKLMEARSSRQNEQSKFKGFRIAYHSYEGSGKLKDYDDFRKSEEVNQDSYYCDVYGDKALVAVMDGVSSAKIGNGNIASNLIKDVLKEKWEEYRTIEITEDSTKSFFEDVIATSNLRVVEEAKKISNKLNPADIMSSTMTAAILHRSTVYLCTVGDSPAYVLSETGMKRLNVEHNLKYERLVRNLNKGGEPDSLTQYIGKAKLKNGEIVPDDIDYQFLVTNLLNGEILMISSDGVLDYCNGLEEEEKEENFKELFNETYKKVKKLKAVAHRIIAKIDENEAGDNLTIVLIKPEYQ</sequence>
<dbReference type="SUPFAM" id="SSF81606">
    <property type="entry name" value="PP2C-like"/>
    <property type="match status" value="1"/>
</dbReference>
<accession>A0A832I6N4</accession>
<dbReference type="PROSITE" id="PS51746">
    <property type="entry name" value="PPM_2"/>
    <property type="match status" value="1"/>
</dbReference>
<gene>
    <name evidence="2" type="ORF">ENW55_03605</name>
</gene>
<feature type="domain" description="PPM-type phosphatase" evidence="1">
    <location>
        <begin position="229"/>
        <end position="492"/>
    </location>
</feature>
<dbReference type="Pfam" id="PF13672">
    <property type="entry name" value="PP2C_2"/>
    <property type="match status" value="1"/>
</dbReference>
<name>A0A832I6N4_9THEM</name>
<protein>
    <recommendedName>
        <fullName evidence="1">PPM-type phosphatase domain-containing protein</fullName>
    </recommendedName>
</protein>
<dbReference type="AlphaFoldDB" id="A0A832I6N4"/>
<dbReference type="InterPro" id="IPR036457">
    <property type="entry name" value="PPM-type-like_dom_sf"/>
</dbReference>
<dbReference type="EMBL" id="DTKQ01000029">
    <property type="protein sequence ID" value="HGZ79052.1"/>
    <property type="molecule type" value="Genomic_DNA"/>
</dbReference>
<comment type="caution">
    <text evidence="2">The sequence shown here is derived from an EMBL/GenBank/DDBJ whole genome shotgun (WGS) entry which is preliminary data.</text>
</comment>
<evidence type="ECO:0000259" key="1">
    <source>
        <dbReference type="PROSITE" id="PS51746"/>
    </source>
</evidence>
<dbReference type="Gene3D" id="3.60.40.10">
    <property type="entry name" value="PPM-type phosphatase domain"/>
    <property type="match status" value="1"/>
</dbReference>
<dbReference type="SMART" id="SM00332">
    <property type="entry name" value="PP2Cc"/>
    <property type="match status" value="1"/>
</dbReference>
<organism evidence="2">
    <name type="scientific">Pseudothermotoga hypogea</name>
    <dbReference type="NCBI Taxonomy" id="57487"/>
    <lineage>
        <taxon>Bacteria</taxon>
        <taxon>Thermotogati</taxon>
        <taxon>Thermotogota</taxon>
        <taxon>Thermotogae</taxon>
        <taxon>Thermotogales</taxon>
        <taxon>Thermotogaceae</taxon>
        <taxon>Pseudothermotoga</taxon>
    </lineage>
</organism>
<dbReference type="InterPro" id="IPR001932">
    <property type="entry name" value="PPM-type_phosphatase-like_dom"/>
</dbReference>
<proteinExistence type="predicted"/>